<dbReference type="FunFam" id="3.30.70.330:FF:000101">
    <property type="entry name" value="Protein MEI2-like 1"/>
    <property type="match status" value="1"/>
</dbReference>
<evidence type="ECO:0000313" key="9">
    <source>
        <dbReference type="Proteomes" id="UP000002051"/>
    </source>
</evidence>
<evidence type="ECO:0000259" key="5">
    <source>
        <dbReference type="SMART" id="SM00360"/>
    </source>
</evidence>
<keyword evidence="2" id="KW-0694">RNA-binding</keyword>
<reference evidence="6 9" key="2">
    <citation type="journal article" date="2014" name="BMC Genomics">
        <title>An improved genome release (version Mt4.0) for the model legume Medicago truncatula.</title>
        <authorList>
            <person name="Tang H."/>
            <person name="Krishnakumar V."/>
            <person name="Bidwell S."/>
            <person name="Rosen B."/>
            <person name="Chan A."/>
            <person name="Zhou S."/>
            <person name="Gentzbittel L."/>
            <person name="Childs K.L."/>
            <person name="Yandell M."/>
            <person name="Gundlach H."/>
            <person name="Mayer K.F."/>
            <person name="Schwartz D.C."/>
            <person name="Town C.D."/>
        </authorList>
    </citation>
    <scope>GENOME REANNOTATION</scope>
    <source>
        <strain evidence="6">A17</strain>
        <strain evidence="8 9">cv. Jemalong A17</strain>
    </source>
</reference>
<dbReference type="Pfam" id="PF04059">
    <property type="entry name" value="RRM_2"/>
    <property type="match status" value="1"/>
</dbReference>
<dbReference type="EMBL" id="PSQE01000008">
    <property type="protein sequence ID" value="RHN43245.1"/>
    <property type="molecule type" value="Genomic_DNA"/>
</dbReference>
<dbReference type="InterPro" id="IPR034454">
    <property type="entry name" value="MEI2-like_RRM3"/>
</dbReference>
<dbReference type="InterPro" id="IPR007201">
    <property type="entry name" value="Mei2-like_Rrm_C"/>
</dbReference>
<sequence>MPFQVMDQRGVSDPSNFFDDISFHSERNIGLRKPKYMNAQHPQGMNGMVAPPGSTLSASSPFEAKSGFPMSQTSLSEESVQKLPFGGEQGIADVLKGSNRSFHHNPQSWSDVFRQSEPTSYRIIGNKVVATNALPRETSLFSSSLSDMFSHKLNILGNDVLSDQPTAASSLLEEEPYKSLEQMEADYIHNLLPDEDDLFSGVADGLEYNSHARTNDDSEYTDVFSSGGGMELEGDEHLSSLRRTSGLDGDHGFFGGSKGKLPFVEQPSRTLFVRNINSSVEDFELKTLFEQYGDIRTMYTACKHRGFVMISYFDLRAAQRAMQALQSKPLRSRKLDIHYSIPKVNAPEKDIGHGTLMLSGLDSSVSNDEFKRIFGFYGEIKDIYEYPEMKHLKFIEFYDVRAAEAALRALNRIEIAGKQIKLEPGHPRFATCLMQQSHKVQDERDIGHSIIDNLSLRQKPTLSSGVIDSAGSENGYNQRFQSAMRQQPLNGFIDNALFHVNSGINNTARGGSIGKFSGVSESNNLVDAMKFASSPTTFHPHSLPEFHGSLANGSPYTFSSTISNKAGNIGAGVTEASNGRHIHGISSVGNLAEFNGGGSSGNGINAHHGLNHIWSGSNLHQQSSPSNMLWQKTPSFVNGSPGLPQMSSFARTPPHMLRTQHLDHHVGSAPVVTASPWERKNSYLGESPETSAFHLGSPGNGGFHGSWQMRPMEFSAHNNMFSHVGGNGTELSSSAGQSSPNPLSHILYGRQSTTAMSKFDPTNERMRNLYSRKTEANTNGNADKKLYELDLGRILRGEDSRTTLMIKNIPNKYTSKMLLVAIDEQCRGTYDFLYLPIDFKNKCNVGYAFINMIDPAQIIPFHQAFHGKKWEKFNSEKVASLAYARIQGRASLVSHFQNSSLMNEDKRCRPILFQTEGPNAGDMEPFPVGANVRVRPGKSRNAGNEENRIQATPSTLASGEETANGNSD</sequence>
<dbReference type="GO" id="GO:0003723">
    <property type="term" value="F:RNA binding"/>
    <property type="evidence" value="ECO:0000318"/>
    <property type="project" value="GO_Central"/>
</dbReference>
<dbReference type="InterPro" id="IPR034453">
    <property type="entry name" value="MEI2-like_RRM1"/>
</dbReference>
<reference evidence="10" key="4">
    <citation type="journal article" date="2018" name="Nat. Plants">
        <title>Whole-genome landscape of Medicago truncatula symbiotic genes.</title>
        <authorList>
            <person name="Pecrix Y."/>
            <person name="Staton S.E."/>
            <person name="Sallet E."/>
            <person name="Lelandais-Briere C."/>
            <person name="Moreau S."/>
            <person name="Carrere S."/>
            <person name="Blein T."/>
            <person name="Jardinaud M.F."/>
            <person name="Latrasse D."/>
            <person name="Zouine M."/>
            <person name="Zahm M."/>
            <person name="Kreplak J."/>
            <person name="Mayjonade B."/>
            <person name="Satge C."/>
            <person name="Perez M."/>
            <person name="Cauet S."/>
            <person name="Marande W."/>
            <person name="Chantry-Darmon C."/>
            <person name="Lopez-Roques C."/>
            <person name="Bouchez O."/>
            <person name="Berard A."/>
            <person name="Debelle F."/>
            <person name="Munos S."/>
            <person name="Bendahmane A."/>
            <person name="Berges H."/>
            <person name="Niebel A."/>
            <person name="Buitink J."/>
            <person name="Frugier F."/>
            <person name="Benhamed M."/>
            <person name="Crespi M."/>
            <person name="Gouzy J."/>
            <person name="Gamas P."/>
        </authorList>
    </citation>
    <scope>NUCLEOTIDE SEQUENCE [LARGE SCALE GENOMIC DNA]</scope>
    <source>
        <strain evidence="10">cv. Jemalong A17</strain>
    </source>
</reference>
<keyword evidence="1" id="KW-0677">Repeat</keyword>
<dbReference type="InterPro" id="IPR012677">
    <property type="entry name" value="Nucleotide-bd_a/b_plait_sf"/>
</dbReference>
<organism evidence="6 9">
    <name type="scientific">Medicago truncatula</name>
    <name type="common">Barrel medic</name>
    <name type="synonym">Medicago tribuloides</name>
    <dbReference type="NCBI Taxonomy" id="3880"/>
    <lineage>
        <taxon>Eukaryota</taxon>
        <taxon>Viridiplantae</taxon>
        <taxon>Streptophyta</taxon>
        <taxon>Embryophyta</taxon>
        <taxon>Tracheophyta</taxon>
        <taxon>Spermatophyta</taxon>
        <taxon>Magnoliopsida</taxon>
        <taxon>eudicotyledons</taxon>
        <taxon>Gunneridae</taxon>
        <taxon>Pentapetalae</taxon>
        <taxon>rosids</taxon>
        <taxon>fabids</taxon>
        <taxon>Fabales</taxon>
        <taxon>Fabaceae</taxon>
        <taxon>Papilionoideae</taxon>
        <taxon>50 kb inversion clade</taxon>
        <taxon>NPAAA clade</taxon>
        <taxon>Hologalegina</taxon>
        <taxon>IRL clade</taxon>
        <taxon>Trifolieae</taxon>
        <taxon>Medicago</taxon>
    </lineage>
</organism>
<dbReference type="EMBL" id="CM001224">
    <property type="protein sequence ID" value="KEH20973.1"/>
    <property type="molecule type" value="Genomic_DNA"/>
</dbReference>
<gene>
    <name evidence="8" type="primary">11427537</name>
    <name evidence="6" type="ordered locus">MTR_8g100160</name>
    <name evidence="7" type="ORF">MtrunA17_Chr8g0385721</name>
</gene>
<dbReference type="CDD" id="cd12524">
    <property type="entry name" value="RRM1_MEI2_like"/>
    <property type="match status" value="1"/>
</dbReference>
<evidence type="ECO:0000256" key="3">
    <source>
        <dbReference type="ARBA" id="ARBA00023254"/>
    </source>
</evidence>
<reference evidence="7" key="5">
    <citation type="journal article" date="2018" name="Nat. Plants">
        <title>Whole-genome landscape of Medicago truncatula symbiotic genes.</title>
        <authorList>
            <person name="Pecrix Y."/>
            <person name="Gamas P."/>
            <person name="Carrere S."/>
        </authorList>
    </citation>
    <scope>NUCLEOTIDE SEQUENCE</scope>
    <source>
        <tissue evidence="7">Leaves</tissue>
    </source>
</reference>
<feature type="compositionally biased region" description="Polar residues" evidence="4">
    <location>
        <begin position="949"/>
        <end position="968"/>
    </location>
</feature>
<dbReference type="Gramene" id="rna49790">
    <property type="protein sequence ID" value="RHN43245.1"/>
    <property type="gene ID" value="gene49790"/>
</dbReference>
<feature type="domain" description="RRM" evidence="5">
    <location>
        <begin position="355"/>
        <end position="423"/>
    </location>
</feature>
<dbReference type="InterPro" id="IPR035979">
    <property type="entry name" value="RBD_domain_sf"/>
</dbReference>
<dbReference type="SUPFAM" id="SSF54928">
    <property type="entry name" value="RNA-binding domain, RBD"/>
    <property type="match status" value="2"/>
</dbReference>
<evidence type="ECO:0000256" key="1">
    <source>
        <dbReference type="ARBA" id="ARBA00022737"/>
    </source>
</evidence>
<dbReference type="OrthoDB" id="417481at2759"/>
<feature type="domain" description="RRM" evidence="5">
    <location>
        <begin position="803"/>
        <end position="879"/>
    </location>
</feature>
<feature type="domain" description="RRM" evidence="5">
    <location>
        <begin position="270"/>
        <end position="338"/>
    </location>
</feature>
<evidence type="ECO:0000313" key="6">
    <source>
        <dbReference type="EMBL" id="KEH20973.1"/>
    </source>
</evidence>
<evidence type="ECO:0000256" key="2">
    <source>
        <dbReference type="ARBA" id="ARBA00022884"/>
    </source>
</evidence>
<evidence type="ECO:0000313" key="7">
    <source>
        <dbReference type="EMBL" id="RHN43245.1"/>
    </source>
</evidence>
<evidence type="ECO:0000313" key="8">
    <source>
        <dbReference type="EnsemblPlants" id="KEH20973"/>
    </source>
</evidence>
<dbReference type="PANTHER" id="PTHR23189">
    <property type="entry name" value="RNA RECOGNITION MOTIF-CONTAINING"/>
    <property type="match status" value="1"/>
</dbReference>
<proteinExistence type="predicted"/>
<dbReference type="Gene3D" id="3.30.70.330">
    <property type="match status" value="2"/>
</dbReference>
<keyword evidence="9" id="KW-1185">Reference proteome</keyword>
<dbReference type="Pfam" id="PF00076">
    <property type="entry name" value="RRM_1"/>
    <property type="match status" value="2"/>
</dbReference>
<feature type="region of interest" description="Disordered" evidence="4">
    <location>
        <begin position="916"/>
        <end position="968"/>
    </location>
</feature>
<dbReference type="InterPro" id="IPR000504">
    <property type="entry name" value="RRM_dom"/>
</dbReference>
<dbReference type="GO" id="GO:0051321">
    <property type="term" value="P:meiotic cell cycle"/>
    <property type="evidence" value="ECO:0007669"/>
    <property type="project" value="UniProtKB-KW"/>
</dbReference>
<evidence type="ECO:0000313" key="10">
    <source>
        <dbReference type="Proteomes" id="UP000265566"/>
    </source>
</evidence>
<dbReference type="Proteomes" id="UP000265566">
    <property type="component" value="Chromosome 8"/>
</dbReference>
<dbReference type="ExpressionAtlas" id="A0A072TVT2">
    <property type="expression patterns" value="differential"/>
</dbReference>
<name>A0A072TVT2_MEDTR</name>
<dbReference type="AlphaFoldDB" id="A0A072TVT2"/>
<protein>
    <submittedName>
        <fullName evidence="7">Putative RNA recognition motif 2, nucleotide-binding alpha-beta plait domain-containing protein</fullName>
    </submittedName>
    <submittedName>
        <fullName evidence="6">RNA recognition motif 1 in plant MEI2-like protein</fullName>
    </submittedName>
</protein>
<dbReference type="CDD" id="cd12531">
    <property type="entry name" value="RRM3_MEI2_like"/>
    <property type="match status" value="1"/>
</dbReference>
<evidence type="ECO:0000256" key="4">
    <source>
        <dbReference type="SAM" id="MobiDB-lite"/>
    </source>
</evidence>
<dbReference type="Proteomes" id="UP000002051">
    <property type="component" value="Chromosome 8"/>
</dbReference>
<accession>A0A072TVT2</accession>
<dbReference type="SMART" id="SM00360">
    <property type="entry name" value="RRM"/>
    <property type="match status" value="3"/>
</dbReference>
<keyword evidence="3" id="KW-0469">Meiosis</keyword>
<dbReference type="EnsemblPlants" id="KEH20973">
    <property type="protein sequence ID" value="KEH20973"/>
    <property type="gene ID" value="MTR_8g100160"/>
</dbReference>
<reference evidence="8" key="3">
    <citation type="submission" date="2015-04" db="UniProtKB">
        <authorList>
            <consortium name="EnsemblPlants"/>
        </authorList>
    </citation>
    <scope>IDENTIFICATION</scope>
    <source>
        <strain evidence="8">cv. Jemalong A17</strain>
    </source>
</reference>
<reference evidence="6 9" key="1">
    <citation type="journal article" date="2011" name="Nature">
        <title>The Medicago genome provides insight into the evolution of rhizobial symbioses.</title>
        <authorList>
            <person name="Young N.D."/>
            <person name="Debelle F."/>
            <person name="Oldroyd G.E."/>
            <person name="Geurts R."/>
            <person name="Cannon S.B."/>
            <person name="Udvardi M.K."/>
            <person name="Benedito V.A."/>
            <person name="Mayer K.F."/>
            <person name="Gouzy J."/>
            <person name="Schoof H."/>
            <person name="Van de Peer Y."/>
            <person name="Proost S."/>
            <person name="Cook D.R."/>
            <person name="Meyers B.C."/>
            <person name="Spannagl M."/>
            <person name="Cheung F."/>
            <person name="De Mita S."/>
            <person name="Krishnakumar V."/>
            <person name="Gundlach H."/>
            <person name="Zhou S."/>
            <person name="Mudge J."/>
            <person name="Bharti A.K."/>
            <person name="Murray J.D."/>
            <person name="Naoumkina M.A."/>
            <person name="Rosen B."/>
            <person name="Silverstein K.A."/>
            <person name="Tang H."/>
            <person name="Rombauts S."/>
            <person name="Zhao P.X."/>
            <person name="Zhou P."/>
            <person name="Barbe V."/>
            <person name="Bardou P."/>
            <person name="Bechner M."/>
            <person name="Bellec A."/>
            <person name="Berger A."/>
            <person name="Berges H."/>
            <person name="Bidwell S."/>
            <person name="Bisseling T."/>
            <person name="Choisne N."/>
            <person name="Couloux A."/>
            <person name="Denny R."/>
            <person name="Deshpande S."/>
            <person name="Dai X."/>
            <person name="Doyle J.J."/>
            <person name="Dudez A.M."/>
            <person name="Farmer A.D."/>
            <person name="Fouteau S."/>
            <person name="Franken C."/>
            <person name="Gibelin C."/>
            <person name="Gish J."/>
            <person name="Goldstein S."/>
            <person name="Gonzalez A.J."/>
            <person name="Green P.J."/>
            <person name="Hallab A."/>
            <person name="Hartog M."/>
            <person name="Hua A."/>
            <person name="Humphray S.J."/>
            <person name="Jeong D.H."/>
            <person name="Jing Y."/>
            <person name="Jocker A."/>
            <person name="Kenton S.M."/>
            <person name="Kim D.J."/>
            <person name="Klee K."/>
            <person name="Lai H."/>
            <person name="Lang C."/>
            <person name="Lin S."/>
            <person name="Macmil S.L."/>
            <person name="Magdelenat G."/>
            <person name="Matthews L."/>
            <person name="McCorrison J."/>
            <person name="Monaghan E.L."/>
            <person name="Mun J.H."/>
            <person name="Najar F.Z."/>
            <person name="Nicholson C."/>
            <person name="Noirot C."/>
            <person name="O'Bleness M."/>
            <person name="Paule C.R."/>
            <person name="Poulain J."/>
            <person name="Prion F."/>
            <person name="Qin B."/>
            <person name="Qu C."/>
            <person name="Retzel E.F."/>
            <person name="Riddle C."/>
            <person name="Sallet E."/>
            <person name="Samain S."/>
            <person name="Samson N."/>
            <person name="Sanders I."/>
            <person name="Saurat O."/>
            <person name="Scarpelli C."/>
            <person name="Schiex T."/>
            <person name="Segurens B."/>
            <person name="Severin A.J."/>
            <person name="Sherrier D.J."/>
            <person name="Shi R."/>
            <person name="Sims S."/>
            <person name="Singer S.R."/>
            <person name="Sinharoy S."/>
            <person name="Sterck L."/>
            <person name="Viollet A."/>
            <person name="Wang B.B."/>
            <person name="Wang K."/>
            <person name="Wang M."/>
            <person name="Wang X."/>
            <person name="Warfsmann J."/>
            <person name="Weissenbach J."/>
            <person name="White D.D."/>
            <person name="White J.D."/>
            <person name="Wiley G.B."/>
            <person name="Wincker P."/>
            <person name="Xing Y."/>
            <person name="Yang L."/>
            <person name="Yao Z."/>
            <person name="Ying F."/>
            <person name="Zhai J."/>
            <person name="Zhou L."/>
            <person name="Zuber A."/>
            <person name="Denarie J."/>
            <person name="Dixon R.A."/>
            <person name="May G.D."/>
            <person name="Schwartz D.C."/>
            <person name="Rogers J."/>
            <person name="Quetier F."/>
            <person name="Town C.D."/>
            <person name="Roe B.A."/>
        </authorList>
    </citation>
    <scope>NUCLEOTIDE SEQUENCE [LARGE SCALE GENOMIC DNA]</scope>
    <source>
        <strain evidence="6">A17</strain>
        <strain evidence="8 9">cv. Jemalong A17</strain>
    </source>
</reference>